<organism evidence="2">
    <name type="scientific">Ditylum brightwellii</name>
    <dbReference type="NCBI Taxonomy" id="49249"/>
    <lineage>
        <taxon>Eukaryota</taxon>
        <taxon>Sar</taxon>
        <taxon>Stramenopiles</taxon>
        <taxon>Ochrophyta</taxon>
        <taxon>Bacillariophyta</taxon>
        <taxon>Mediophyceae</taxon>
        <taxon>Lithodesmiophycidae</taxon>
        <taxon>Lithodesmiales</taxon>
        <taxon>Lithodesmiaceae</taxon>
        <taxon>Ditylum</taxon>
    </lineage>
</organism>
<sequence>MASSSDETNAPSGVADIRVGEAKSTNSLAPPPMSTMNDIRRIVTNPDISDSEYAVRLETFHERLRERSDLLLRLKTANSAQHRSSIFGKHVSESRLRLACENVED</sequence>
<feature type="region of interest" description="Disordered" evidence="1">
    <location>
        <begin position="1"/>
        <end position="37"/>
    </location>
</feature>
<gene>
    <name evidence="2" type="ORF">DBRI00130_LOCUS40187</name>
</gene>
<dbReference type="EMBL" id="HBNS01055580">
    <property type="protein sequence ID" value="CAE4658512.1"/>
    <property type="molecule type" value="Transcribed_RNA"/>
</dbReference>
<feature type="compositionally biased region" description="Polar residues" evidence="1">
    <location>
        <begin position="1"/>
        <end position="11"/>
    </location>
</feature>
<dbReference type="AlphaFoldDB" id="A0A7S4T040"/>
<reference evidence="2" key="1">
    <citation type="submission" date="2021-01" db="EMBL/GenBank/DDBJ databases">
        <authorList>
            <person name="Corre E."/>
            <person name="Pelletier E."/>
            <person name="Niang G."/>
            <person name="Scheremetjew M."/>
            <person name="Finn R."/>
            <person name="Kale V."/>
            <person name="Holt S."/>
            <person name="Cochrane G."/>
            <person name="Meng A."/>
            <person name="Brown T."/>
            <person name="Cohen L."/>
        </authorList>
    </citation>
    <scope>NUCLEOTIDE SEQUENCE</scope>
    <source>
        <strain evidence="2">GSO104</strain>
    </source>
</reference>
<name>A0A7S4T040_9STRA</name>
<protein>
    <submittedName>
        <fullName evidence="2">Uncharacterized protein</fullName>
    </submittedName>
</protein>
<evidence type="ECO:0000313" key="2">
    <source>
        <dbReference type="EMBL" id="CAE4658512.1"/>
    </source>
</evidence>
<evidence type="ECO:0000256" key="1">
    <source>
        <dbReference type="SAM" id="MobiDB-lite"/>
    </source>
</evidence>
<proteinExistence type="predicted"/>
<accession>A0A7S4T040</accession>